<organism evidence="3 4">
    <name type="scientific">Gnomoniopsis smithogilvyi</name>
    <dbReference type="NCBI Taxonomy" id="1191159"/>
    <lineage>
        <taxon>Eukaryota</taxon>
        <taxon>Fungi</taxon>
        <taxon>Dikarya</taxon>
        <taxon>Ascomycota</taxon>
        <taxon>Pezizomycotina</taxon>
        <taxon>Sordariomycetes</taxon>
        <taxon>Sordariomycetidae</taxon>
        <taxon>Diaporthales</taxon>
        <taxon>Gnomoniaceae</taxon>
        <taxon>Gnomoniopsis</taxon>
    </lineage>
</organism>
<evidence type="ECO:0000313" key="3">
    <source>
        <dbReference type="EMBL" id="KAJ4388781.1"/>
    </source>
</evidence>
<dbReference type="InterPro" id="IPR022742">
    <property type="entry name" value="Hydrolase_4"/>
</dbReference>
<sequence>MVKEIEGEFNVGDSSLYQKFWLPDESTPTIAKFVFIHGFSDHLGRYYGFFPTLAAAGIAVYGYDQRGWGKSVRKPAERGLTGPTTQVLADVAKFITDVALPAEPRTVPLFVMGHSMGGGEVLTLACTPEYEDNVVAHVRGWMLEAPLVALDDKEKPSALKVFAGRLAGRVLPHMHLANPIPPEQLSRDEAVQQSLKEDTLCHDTGTLEGLAGLLDRSGELSSGKLKLSSKVKSLWFGHGDKDVATSYPESKKFFERQTQIEDKTFKTYEGWLHQLHAEVGREEFYTDVRDWILQRCDGKEQGTTAATNNKTTKESESEDSKVDSKL</sequence>
<proteinExistence type="predicted"/>
<dbReference type="FunFam" id="3.40.50.1820:FF:000255">
    <property type="entry name" value="Alpha/beta hydrolase, putative"/>
    <property type="match status" value="1"/>
</dbReference>
<evidence type="ECO:0000313" key="4">
    <source>
        <dbReference type="Proteomes" id="UP001140453"/>
    </source>
</evidence>
<accession>A0A9W8YQE1</accession>
<comment type="caution">
    <text evidence="3">The sequence shown here is derived from an EMBL/GenBank/DDBJ whole genome shotgun (WGS) entry which is preliminary data.</text>
</comment>
<dbReference type="EMBL" id="JAPEVB010000004">
    <property type="protein sequence ID" value="KAJ4388781.1"/>
    <property type="molecule type" value="Genomic_DNA"/>
</dbReference>
<dbReference type="AlphaFoldDB" id="A0A9W8YQE1"/>
<feature type="compositionally biased region" description="Basic and acidic residues" evidence="1">
    <location>
        <begin position="311"/>
        <end position="326"/>
    </location>
</feature>
<feature type="region of interest" description="Disordered" evidence="1">
    <location>
        <begin position="299"/>
        <end position="326"/>
    </location>
</feature>
<dbReference type="InterPro" id="IPR051044">
    <property type="entry name" value="MAG_DAG_Lipase"/>
</dbReference>
<dbReference type="InterPro" id="IPR029058">
    <property type="entry name" value="AB_hydrolase_fold"/>
</dbReference>
<reference evidence="3" key="1">
    <citation type="submission" date="2022-10" db="EMBL/GenBank/DDBJ databases">
        <title>Tapping the CABI collections for fungal endophytes: first genome assemblies for Collariella, Neodidymelliopsis, Ascochyta clinopodiicola, Didymella pomorum, Didymosphaeria variabile, Neocosmospora piperis and Neocucurbitaria cava.</title>
        <authorList>
            <person name="Hill R."/>
        </authorList>
    </citation>
    <scope>NUCLEOTIDE SEQUENCE</scope>
    <source>
        <strain evidence="3">IMI 355082</strain>
    </source>
</reference>
<gene>
    <name evidence="3" type="ORF">N0V93_006241</name>
</gene>
<dbReference type="Pfam" id="PF12146">
    <property type="entry name" value="Hydrolase_4"/>
    <property type="match status" value="1"/>
</dbReference>
<dbReference type="SUPFAM" id="SSF53474">
    <property type="entry name" value="alpha/beta-Hydrolases"/>
    <property type="match status" value="1"/>
</dbReference>
<dbReference type="OrthoDB" id="10249433at2759"/>
<protein>
    <recommendedName>
        <fullName evidence="2">Serine aminopeptidase S33 domain-containing protein</fullName>
    </recommendedName>
</protein>
<dbReference type="PANTHER" id="PTHR11614">
    <property type="entry name" value="PHOSPHOLIPASE-RELATED"/>
    <property type="match status" value="1"/>
</dbReference>
<evidence type="ECO:0000256" key="1">
    <source>
        <dbReference type="SAM" id="MobiDB-lite"/>
    </source>
</evidence>
<dbReference type="Proteomes" id="UP001140453">
    <property type="component" value="Unassembled WGS sequence"/>
</dbReference>
<name>A0A9W8YQE1_9PEZI</name>
<keyword evidence="4" id="KW-1185">Reference proteome</keyword>
<evidence type="ECO:0000259" key="2">
    <source>
        <dbReference type="Pfam" id="PF12146"/>
    </source>
</evidence>
<dbReference type="Gene3D" id="3.40.50.1820">
    <property type="entry name" value="alpha/beta hydrolase"/>
    <property type="match status" value="1"/>
</dbReference>
<feature type="domain" description="Serine aminopeptidase S33" evidence="2">
    <location>
        <begin position="31"/>
        <end position="278"/>
    </location>
</feature>